<evidence type="ECO:0000256" key="10">
    <source>
        <dbReference type="ARBA" id="ARBA00022909"/>
    </source>
</evidence>
<comment type="pathway">
    <text evidence="3 12">Cofactor biosynthesis; tetrahydrofolate biosynthesis; 7,8-dihydrofolate from 2-amino-4-hydroxy-6-hydroxymethyl-7,8-dihydropteridine diphosphate and 4-aminobenzoate: step 1/2.</text>
</comment>
<dbReference type="GO" id="GO:0004156">
    <property type="term" value="F:dihydropteroate synthase activity"/>
    <property type="evidence" value="ECO:0007669"/>
    <property type="project" value="UniProtKB-EC"/>
</dbReference>
<dbReference type="AlphaFoldDB" id="A0AB38YHB7"/>
<comment type="cofactor">
    <cofactor evidence="2 12">
        <name>Mg(2+)</name>
        <dbReference type="ChEBI" id="CHEBI:18420"/>
    </cofactor>
</comment>
<evidence type="ECO:0000259" key="13">
    <source>
        <dbReference type="PROSITE" id="PS50972"/>
    </source>
</evidence>
<evidence type="ECO:0000256" key="4">
    <source>
        <dbReference type="ARBA" id="ARBA00009503"/>
    </source>
</evidence>
<dbReference type="NCBIfam" id="TIGR01496">
    <property type="entry name" value="DHPS"/>
    <property type="match status" value="1"/>
</dbReference>
<evidence type="ECO:0000256" key="9">
    <source>
        <dbReference type="ARBA" id="ARBA00022842"/>
    </source>
</evidence>
<proteinExistence type="inferred from homology"/>
<evidence type="ECO:0000256" key="6">
    <source>
        <dbReference type="ARBA" id="ARBA00016919"/>
    </source>
</evidence>
<dbReference type="PROSITE" id="PS50972">
    <property type="entry name" value="PTERIN_BINDING"/>
    <property type="match status" value="1"/>
</dbReference>
<evidence type="ECO:0000313" key="14">
    <source>
        <dbReference type="EMBL" id="WLD58730.1"/>
    </source>
</evidence>
<dbReference type="PROSITE" id="PS00793">
    <property type="entry name" value="DHPS_2"/>
    <property type="match status" value="1"/>
</dbReference>
<dbReference type="EMBL" id="CP101717">
    <property type="protein sequence ID" value="WLD58730.1"/>
    <property type="molecule type" value="Genomic_DNA"/>
</dbReference>
<evidence type="ECO:0000256" key="2">
    <source>
        <dbReference type="ARBA" id="ARBA00001946"/>
    </source>
</evidence>
<keyword evidence="9 12" id="KW-0460">Magnesium</keyword>
<evidence type="ECO:0000256" key="8">
    <source>
        <dbReference type="ARBA" id="ARBA00022723"/>
    </source>
</evidence>
<comment type="catalytic activity">
    <reaction evidence="1">
        <text>(7,8-dihydropterin-6-yl)methyl diphosphate + 4-aminobenzoate = 7,8-dihydropteroate + diphosphate</text>
        <dbReference type="Rhea" id="RHEA:19949"/>
        <dbReference type="ChEBI" id="CHEBI:17836"/>
        <dbReference type="ChEBI" id="CHEBI:17839"/>
        <dbReference type="ChEBI" id="CHEBI:33019"/>
        <dbReference type="ChEBI" id="CHEBI:72950"/>
        <dbReference type="EC" id="2.5.1.15"/>
    </reaction>
</comment>
<sequence>MQITHKDRVLDLSRPRVMGVVNVTPDSFSDGGRFFKPDAARAQVLSMLAAGVDIIDVGGESTRPGAKPVSVQQELDRVLPVVEMVRRETDVWVSVDTSTPQVMQEAAGAGANLINDVRALSRDGALEVAAQLNMPVCLMHMQGRPVDMQNNPQYDDVVAQVIGYLRERCQDALAAGIRSNNILVDPGFGFGKTLAHNLALLRALPLLAKLEYPVLVGMSRKSMLGDITGKPVEQRQAASVAAALMAALRGAHIIRVHDVAETVDALAVLHAIEQGMGEE</sequence>
<accession>A0AB38YHB7</accession>
<dbReference type="GO" id="GO:0046872">
    <property type="term" value="F:metal ion binding"/>
    <property type="evidence" value="ECO:0007669"/>
    <property type="project" value="UniProtKB-KW"/>
</dbReference>
<evidence type="ECO:0000256" key="7">
    <source>
        <dbReference type="ARBA" id="ARBA00022679"/>
    </source>
</evidence>
<dbReference type="InterPro" id="IPR045031">
    <property type="entry name" value="DHP_synth-like"/>
</dbReference>
<evidence type="ECO:0000256" key="11">
    <source>
        <dbReference type="ARBA" id="ARBA00030193"/>
    </source>
</evidence>
<dbReference type="CDD" id="cd00739">
    <property type="entry name" value="DHPS"/>
    <property type="match status" value="1"/>
</dbReference>
<keyword evidence="7 12" id="KW-0808">Transferase</keyword>
<protein>
    <recommendedName>
        <fullName evidence="6 12">Dihydropteroate synthase</fullName>
        <shortName evidence="12">DHPS</shortName>
        <ecNumber evidence="5 12">2.5.1.15</ecNumber>
    </recommendedName>
    <alternativeName>
        <fullName evidence="11 12">Dihydropteroate pyrophosphorylase</fullName>
    </alternativeName>
</protein>
<dbReference type="InterPro" id="IPR006390">
    <property type="entry name" value="DHP_synth_dom"/>
</dbReference>
<dbReference type="Gene3D" id="3.20.20.20">
    <property type="entry name" value="Dihydropteroate synthase-like"/>
    <property type="match status" value="1"/>
</dbReference>
<keyword evidence="10 12" id="KW-0289">Folate biosynthesis</keyword>
<dbReference type="RefSeq" id="WP_304996016.1">
    <property type="nucleotide sequence ID" value="NZ_CP101717.1"/>
</dbReference>
<dbReference type="InterPro" id="IPR011005">
    <property type="entry name" value="Dihydropteroate_synth-like_sf"/>
</dbReference>
<dbReference type="GO" id="GO:0005829">
    <property type="term" value="C:cytosol"/>
    <property type="evidence" value="ECO:0007669"/>
    <property type="project" value="TreeGrafter"/>
</dbReference>
<dbReference type="PANTHER" id="PTHR20941:SF1">
    <property type="entry name" value="FOLIC ACID SYNTHESIS PROTEIN FOL1"/>
    <property type="match status" value="1"/>
</dbReference>
<dbReference type="FunFam" id="3.20.20.20:FF:000006">
    <property type="entry name" value="Dihydropteroate synthase"/>
    <property type="match status" value="1"/>
</dbReference>
<evidence type="ECO:0000256" key="12">
    <source>
        <dbReference type="RuleBase" id="RU361205"/>
    </source>
</evidence>
<feature type="domain" description="Pterin-binding" evidence="13">
    <location>
        <begin position="15"/>
        <end position="267"/>
    </location>
</feature>
<gene>
    <name evidence="14" type="primary">folP</name>
    <name evidence="14" type="ORF">NFC81_02770</name>
</gene>
<comment type="similarity">
    <text evidence="4 12">Belongs to the DHPS family.</text>
</comment>
<evidence type="ECO:0000256" key="1">
    <source>
        <dbReference type="ARBA" id="ARBA00000012"/>
    </source>
</evidence>
<dbReference type="PANTHER" id="PTHR20941">
    <property type="entry name" value="FOLATE SYNTHESIS PROTEINS"/>
    <property type="match status" value="1"/>
</dbReference>
<dbReference type="Pfam" id="PF00809">
    <property type="entry name" value="Pterin_bind"/>
    <property type="match status" value="1"/>
</dbReference>
<dbReference type="PROSITE" id="PS00792">
    <property type="entry name" value="DHPS_1"/>
    <property type="match status" value="1"/>
</dbReference>
<dbReference type="EC" id="2.5.1.15" evidence="5 12"/>
<dbReference type="SUPFAM" id="SSF51717">
    <property type="entry name" value="Dihydropteroate synthetase-like"/>
    <property type="match status" value="1"/>
</dbReference>
<evidence type="ECO:0000256" key="3">
    <source>
        <dbReference type="ARBA" id="ARBA00004763"/>
    </source>
</evidence>
<dbReference type="GO" id="GO:0046656">
    <property type="term" value="P:folic acid biosynthetic process"/>
    <property type="evidence" value="ECO:0007669"/>
    <property type="project" value="UniProtKB-KW"/>
</dbReference>
<reference evidence="14" key="1">
    <citation type="submission" date="2022-07" db="EMBL/GenBank/DDBJ databases">
        <title>Complete genome sequence of Salinispirillum sp. LH10-3-1 capable of multiple carbohydrate inversion isolated from a soda lake.</title>
        <authorList>
            <person name="Liu J."/>
            <person name="Zhai Y."/>
            <person name="Zhang H."/>
            <person name="Yang H."/>
            <person name="Qu J."/>
            <person name="Li J."/>
        </authorList>
    </citation>
    <scope>NUCLEOTIDE SEQUENCE</scope>
    <source>
        <strain evidence="14">LH 10-3-1</strain>
    </source>
</reference>
<comment type="function">
    <text evidence="12">Catalyzes the condensation of para-aminobenzoate (pABA) with 6-hydroxymethyl-7,8-dihydropterin diphosphate (DHPt-PP) to form 7,8-dihydropteroate (H2Pte), the immediate precursor of folate derivatives.</text>
</comment>
<organism evidence="14">
    <name type="scientific">Salinispirillum sp. LH 10-3-1</name>
    <dbReference type="NCBI Taxonomy" id="2952525"/>
    <lineage>
        <taxon>Bacteria</taxon>
        <taxon>Pseudomonadati</taxon>
        <taxon>Pseudomonadota</taxon>
        <taxon>Gammaproteobacteria</taxon>
        <taxon>Oceanospirillales</taxon>
        <taxon>Saccharospirillaceae</taxon>
        <taxon>Salinispirillum</taxon>
    </lineage>
</organism>
<dbReference type="InterPro" id="IPR000489">
    <property type="entry name" value="Pterin-binding_dom"/>
</dbReference>
<name>A0AB38YHB7_9GAMM</name>
<evidence type="ECO:0000256" key="5">
    <source>
        <dbReference type="ARBA" id="ARBA00012458"/>
    </source>
</evidence>
<dbReference type="GO" id="GO:0046654">
    <property type="term" value="P:tetrahydrofolate biosynthetic process"/>
    <property type="evidence" value="ECO:0007669"/>
    <property type="project" value="TreeGrafter"/>
</dbReference>
<keyword evidence="8 12" id="KW-0479">Metal-binding</keyword>